<feature type="region of interest" description="Disordered" evidence="3">
    <location>
        <begin position="26"/>
        <end position="45"/>
    </location>
</feature>
<dbReference type="PANTHER" id="PTHR46006">
    <property type="entry name" value="RHO GUANINE NUCLEOTIDE EXCHANGE FACTOR AT 64C, ISOFORM A"/>
    <property type="match status" value="1"/>
</dbReference>
<dbReference type="InterPro" id="IPR011993">
    <property type="entry name" value="PH-like_dom_sf"/>
</dbReference>
<dbReference type="Pfam" id="PF22697">
    <property type="entry name" value="SOS1_NGEF_PH"/>
    <property type="match status" value="1"/>
</dbReference>
<dbReference type="OrthoDB" id="1716625at2759"/>
<dbReference type="SUPFAM" id="SSF50729">
    <property type="entry name" value="PH domain-like"/>
    <property type="match status" value="1"/>
</dbReference>
<feature type="domain" description="DH" evidence="5">
    <location>
        <begin position="143"/>
        <end position="325"/>
    </location>
</feature>
<dbReference type="InterPro" id="IPR001849">
    <property type="entry name" value="PH_domain"/>
</dbReference>
<dbReference type="GO" id="GO:0005737">
    <property type="term" value="C:cytoplasm"/>
    <property type="evidence" value="ECO:0007669"/>
    <property type="project" value="UniProtKB-SubCell"/>
</dbReference>
<name>A0A8S4A331_9EUPU</name>
<dbReference type="InterPro" id="IPR000219">
    <property type="entry name" value="DH_dom"/>
</dbReference>
<dbReference type="Gene3D" id="2.30.29.30">
    <property type="entry name" value="Pleckstrin-homology domain (PH domain)/Phosphotyrosine-binding domain (PTB)"/>
    <property type="match status" value="1"/>
</dbReference>
<dbReference type="InterPro" id="IPR055251">
    <property type="entry name" value="SOS1_NGEF_PH"/>
</dbReference>
<dbReference type="SMART" id="SM00325">
    <property type="entry name" value="RhoGEF"/>
    <property type="match status" value="1"/>
</dbReference>
<feature type="domain" description="PH" evidence="4">
    <location>
        <begin position="355"/>
        <end position="470"/>
    </location>
</feature>
<keyword evidence="2" id="KW-0963">Cytoplasm</keyword>
<evidence type="ECO:0000256" key="2">
    <source>
        <dbReference type="ARBA" id="ARBA00022490"/>
    </source>
</evidence>
<dbReference type="PROSITE" id="PS50003">
    <property type="entry name" value="PH_DOMAIN"/>
    <property type="match status" value="1"/>
</dbReference>
<dbReference type="Gene3D" id="1.20.900.10">
    <property type="entry name" value="Dbl homology (DH) domain"/>
    <property type="match status" value="1"/>
</dbReference>
<feature type="non-terminal residue" evidence="6">
    <location>
        <position position="1"/>
    </location>
</feature>
<evidence type="ECO:0000256" key="3">
    <source>
        <dbReference type="SAM" id="MobiDB-lite"/>
    </source>
</evidence>
<dbReference type="InterPro" id="IPR051480">
    <property type="entry name" value="Endocytic_GEF_Adapter"/>
</dbReference>
<evidence type="ECO:0008006" key="8">
    <source>
        <dbReference type="Google" id="ProtNLM"/>
    </source>
</evidence>
<dbReference type="EMBL" id="CAJHNH020008510">
    <property type="protein sequence ID" value="CAG5136263.1"/>
    <property type="molecule type" value="Genomic_DNA"/>
</dbReference>
<evidence type="ECO:0000313" key="7">
    <source>
        <dbReference type="Proteomes" id="UP000678393"/>
    </source>
</evidence>
<comment type="caution">
    <text evidence="6">The sequence shown here is derived from an EMBL/GenBank/DDBJ whole genome shotgun (WGS) entry which is preliminary data.</text>
</comment>
<dbReference type="GO" id="GO:0005085">
    <property type="term" value="F:guanyl-nucleotide exchange factor activity"/>
    <property type="evidence" value="ECO:0007669"/>
    <property type="project" value="InterPro"/>
</dbReference>
<dbReference type="SMART" id="SM00233">
    <property type="entry name" value="PH"/>
    <property type="match status" value="1"/>
</dbReference>
<dbReference type="PANTHER" id="PTHR46006:SF8">
    <property type="entry name" value="DH DOMAIN-CONTAINING PROTEIN"/>
    <property type="match status" value="1"/>
</dbReference>
<dbReference type="Pfam" id="PF00621">
    <property type="entry name" value="RhoGEF"/>
    <property type="match status" value="1"/>
</dbReference>
<evidence type="ECO:0000313" key="6">
    <source>
        <dbReference type="EMBL" id="CAG5136263.1"/>
    </source>
</evidence>
<dbReference type="AlphaFoldDB" id="A0A8S4A331"/>
<dbReference type="Proteomes" id="UP000678393">
    <property type="component" value="Unassembled WGS sequence"/>
</dbReference>
<organism evidence="6 7">
    <name type="scientific">Candidula unifasciata</name>
    <dbReference type="NCBI Taxonomy" id="100452"/>
    <lineage>
        <taxon>Eukaryota</taxon>
        <taxon>Metazoa</taxon>
        <taxon>Spiralia</taxon>
        <taxon>Lophotrochozoa</taxon>
        <taxon>Mollusca</taxon>
        <taxon>Gastropoda</taxon>
        <taxon>Heterobranchia</taxon>
        <taxon>Euthyneura</taxon>
        <taxon>Panpulmonata</taxon>
        <taxon>Eupulmonata</taxon>
        <taxon>Stylommatophora</taxon>
        <taxon>Helicina</taxon>
        <taxon>Helicoidea</taxon>
        <taxon>Geomitridae</taxon>
        <taxon>Candidula</taxon>
    </lineage>
</organism>
<dbReference type="InterPro" id="IPR035899">
    <property type="entry name" value="DBL_dom_sf"/>
</dbReference>
<reference evidence="6" key="1">
    <citation type="submission" date="2021-04" db="EMBL/GenBank/DDBJ databases">
        <authorList>
            <consortium name="Molecular Ecology Group"/>
        </authorList>
    </citation>
    <scope>NUCLEOTIDE SEQUENCE</scope>
</reference>
<accession>A0A8S4A331</accession>
<evidence type="ECO:0000256" key="1">
    <source>
        <dbReference type="ARBA" id="ARBA00004496"/>
    </source>
</evidence>
<proteinExistence type="predicted"/>
<comment type="subcellular location">
    <subcellularLocation>
        <location evidence="1">Cytoplasm</location>
    </subcellularLocation>
</comment>
<dbReference type="SUPFAM" id="SSF48065">
    <property type="entry name" value="DBL homology domain (DH-domain)"/>
    <property type="match status" value="1"/>
</dbReference>
<dbReference type="PROSITE" id="PS50010">
    <property type="entry name" value="DH_2"/>
    <property type="match status" value="1"/>
</dbReference>
<evidence type="ECO:0000259" key="5">
    <source>
        <dbReference type="PROSITE" id="PS50010"/>
    </source>
</evidence>
<sequence length="488" mass="54911">LKIKDTFSDPKVMAGQSSLPCDVVQGLKPKKRRNSGSDVENNEGSHEDLEGFRVRFWSVRQKKSKRCFLRVSASLASLISKSKRKSACDSYKTSSLLLSKPISEYVPPNPSPTKRRAQQTWADSFVSDQGSSCIPALSSTDFKRQEAIYELYKGEQDMVEDLITVTKMYRDSLATLRLLTPAEVATLFGNIDTLIPLHKDLVARLQCQRKPDGTTQHVGKQIYEWSGGLRAYVKYCANQIKAKALFDEKRTDPAVEDFLERCLASPFSHKLDLWSLLDGARSHFVKYPLLVNSILKYIPSDSGEADFLKQSIKVIENIIHEADEQMGVASCEQCKSTLVYLFDEQKILEIEQSVTLVCSGCMKNIKGNKLYVFLFDKAAVVSRSISQDGKQMYQVYRQPIPVAELIVEDLPDGEVKLGSFRSAFGQGGSTVKNLIRISFQNSDRGQSHTLIANDEHDKRQWMHAFNKITSKIITVLGESKLQDRPLNS</sequence>
<keyword evidence="7" id="KW-1185">Reference proteome</keyword>
<dbReference type="CDD" id="cd00160">
    <property type="entry name" value="RhoGEF"/>
    <property type="match status" value="1"/>
</dbReference>
<protein>
    <recommendedName>
        <fullName evidence="8">Neuroepithelial cell transforming 1</fullName>
    </recommendedName>
</protein>
<evidence type="ECO:0000259" key="4">
    <source>
        <dbReference type="PROSITE" id="PS50003"/>
    </source>
</evidence>
<dbReference type="GO" id="GO:0035025">
    <property type="term" value="P:positive regulation of Rho protein signal transduction"/>
    <property type="evidence" value="ECO:0007669"/>
    <property type="project" value="TreeGrafter"/>
</dbReference>
<gene>
    <name evidence="6" type="ORF">CUNI_LOCUS21821</name>
</gene>